<dbReference type="PROSITE" id="PS00497">
    <property type="entry name" value="TYROSINASE_1"/>
    <property type="match status" value="1"/>
</dbReference>
<dbReference type="Proteomes" id="UP001302126">
    <property type="component" value="Unassembled WGS sequence"/>
</dbReference>
<comment type="caution">
    <text evidence="5">The sequence shown here is derived from an EMBL/GenBank/DDBJ whole genome shotgun (WGS) entry which is preliminary data.</text>
</comment>
<evidence type="ECO:0000313" key="6">
    <source>
        <dbReference type="Proteomes" id="UP001302126"/>
    </source>
</evidence>
<dbReference type="Gene3D" id="1.10.1280.10">
    <property type="entry name" value="Di-copper center containing domain from catechol oxidase"/>
    <property type="match status" value="1"/>
</dbReference>
<evidence type="ECO:0000259" key="4">
    <source>
        <dbReference type="PROSITE" id="PS00497"/>
    </source>
</evidence>
<dbReference type="SUPFAM" id="SSF48056">
    <property type="entry name" value="Di-copper centre-containing domain"/>
    <property type="match status" value="1"/>
</dbReference>
<accession>A0AAN6WS19</accession>
<feature type="chain" id="PRO_5042901126" description="Tyrosinase copper-binding domain-containing protein" evidence="3">
    <location>
        <begin position="20"/>
        <end position="360"/>
    </location>
</feature>
<dbReference type="PRINTS" id="PR00092">
    <property type="entry name" value="TYROSINASE"/>
</dbReference>
<keyword evidence="3" id="KW-0732">Signal</keyword>
<dbReference type="InterPro" id="IPR008922">
    <property type="entry name" value="Di-copper_centre_dom_sf"/>
</dbReference>
<organism evidence="5 6">
    <name type="scientific">Podospora australis</name>
    <dbReference type="NCBI Taxonomy" id="1536484"/>
    <lineage>
        <taxon>Eukaryota</taxon>
        <taxon>Fungi</taxon>
        <taxon>Dikarya</taxon>
        <taxon>Ascomycota</taxon>
        <taxon>Pezizomycotina</taxon>
        <taxon>Sordariomycetes</taxon>
        <taxon>Sordariomycetidae</taxon>
        <taxon>Sordariales</taxon>
        <taxon>Podosporaceae</taxon>
        <taxon>Podospora</taxon>
    </lineage>
</organism>
<dbReference type="PANTHER" id="PTHR11474">
    <property type="entry name" value="TYROSINASE FAMILY MEMBER"/>
    <property type="match status" value="1"/>
</dbReference>
<name>A0AAN6WS19_9PEZI</name>
<feature type="domain" description="Tyrosinase copper-binding" evidence="4">
    <location>
        <begin position="92"/>
        <end position="109"/>
    </location>
</feature>
<gene>
    <name evidence="5" type="ORF">QBC35DRAFT_524284</name>
</gene>
<dbReference type="InterPro" id="IPR002227">
    <property type="entry name" value="Tyrosinase_Cu-bd"/>
</dbReference>
<dbReference type="GO" id="GO:0046872">
    <property type="term" value="F:metal ion binding"/>
    <property type="evidence" value="ECO:0007669"/>
    <property type="project" value="UniProtKB-KW"/>
</dbReference>
<dbReference type="Pfam" id="PF00264">
    <property type="entry name" value="Tyrosinase"/>
    <property type="match status" value="1"/>
</dbReference>
<proteinExistence type="predicted"/>
<protein>
    <recommendedName>
        <fullName evidence="4">Tyrosinase copper-binding domain-containing protein</fullName>
    </recommendedName>
</protein>
<keyword evidence="1" id="KW-0479">Metal-binding</keyword>
<dbReference type="InterPro" id="IPR050316">
    <property type="entry name" value="Tyrosinase/Hemocyanin"/>
</dbReference>
<reference evidence="5" key="1">
    <citation type="journal article" date="2023" name="Mol. Phylogenet. Evol.">
        <title>Genome-scale phylogeny and comparative genomics of the fungal order Sordariales.</title>
        <authorList>
            <person name="Hensen N."/>
            <person name="Bonometti L."/>
            <person name="Westerberg I."/>
            <person name="Brannstrom I.O."/>
            <person name="Guillou S."/>
            <person name="Cros-Aarteil S."/>
            <person name="Calhoun S."/>
            <person name="Haridas S."/>
            <person name="Kuo A."/>
            <person name="Mondo S."/>
            <person name="Pangilinan J."/>
            <person name="Riley R."/>
            <person name="LaButti K."/>
            <person name="Andreopoulos B."/>
            <person name="Lipzen A."/>
            <person name="Chen C."/>
            <person name="Yan M."/>
            <person name="Daum C."/>
            <person name="Ng V."/>
            <person name="Clum A."/>
            <person name="Steindorff A."/>
            <person name="Ohm R.A."/>
            <person name="Martin F."/>
            <person name="Silar P."/>
            <person name="Natvig D.O."/>
            <person name="Lalanne C."/>
            <person name="Gautier V."/>
            <person name="Ament-Velasquez S.L."/>
            <person name="Kruys A."/>
            <person name="Hutchinson M.I."/>
            <person name="Powell A.J."/>
            <person name="Barry K."/>
            <person name="Miller A.N."/>
            <person name="Grigoriev I.V."/>
            <person name="Debuchy R."/>
            <person name="Gladieux P."/>
            <person name="Hiltunen Thoren M."/>
            <person name="Johannesson H."/>
        </authorList>
    </citation>
    <scope>NUCLEOTIDE SEQUENCE</scope>
    <source>
        <strain evidence="5">PSN309</strain>
    </source>
</reference>
<keyword evidence="6" id="KW-1185">Reference proteome</keyword>
<reference evidence="5" key="2">
    <citation type="submission" date="2023-05" db="EMBL/GenBank/DDBJ databases">
        <authorList>
            <consortium name="Lawrence Berkeley National Laboratory"/>
            <person name="Steindorff A."/>
            <person name="Hensen N."/>
            <person name="Bonometti L."/>
            <person name="Westerberg I."/>
            <person name="Brannstrom I.O."/>
            <person name="Guillou S."/>
            <person name="Cros-Aarteil S."/>
            <person name="Calhoun S."/>
            <person name="Haridas S."/>
            <person name="Kuo A."/>
            <person name="Mondo S."/>
            <person name="Pangilinan J."/>
            <person name="Riley R."/>
            <person name="Labutti K."/>
            <person name="Andreopoulos B."/>
            <person name="Lipzen A."/>
            <person name="Chen C."/>
            <person name="Yanf M."/>
            <person name="Daum C."/>
            <person name="Ng V."/>
            <person name="Clum A."/>
            <person name="Ohm R."/>
            <person name="Martin F."/>
            <person name="Silar P."/>
            <person name="Natvig D."/>
            <person name="Lalanne C."/>
            <person name="Gautier V."/>
            <person name="Ament-Velasquez S.L."/>
            <person name="Kruys A."/>
            <person name="Hutchinson M.I."/>
            <person name="Powell A.J."/>
            <person name="Barry K."/>
            <person name="Miller A.N."/>
            <person name="Grigoriev I.V."/>
            <person name="Debuchy R."/>
            <person name="Gladieux P."/>
            <person name="Thoren M.H."/>
            <person name="Johannesson H."/>
        </authorList>
    </citation>
    <scope>NUCLEOTIDE SEQUENCE</scope>
    <source>
        <strain evidence="5">PSN309</strain>
    </source>
</reference>
<feature type="signal peptide" evidence="3">
    <location>
        <begin position="1"/>
        <end position="19"/>
    </location>
</feature>
<dbReference type="AlphaFoldDB" id="A0AAN6WS19"/>
<sequence length="360" mass="38734">MVAFKALAAGALLSTLAVASPTPGSSHARSSSSLLVRKEWRTLTTTEKAGYISAVKCILAKPALTPPFPDSGVLSRYDDLVYTHIQQTMNIHYVGHFLAWHRFFTATYEKMLRDECGYTGAQPYWDWTLDATSEAAFLASPVFDPITGFGGNGPSLAWDPSNPFPEVPGRSGGGCVTDGPWAGDDDVVHLGPAASVTYTPQCLKRDLSPYFAARYLGMNQTQLTLSQPDFGWFNTIVEGQPSFEASGVHGGGHYGVGGNMGQMGDLYTSPADPIFHLHHANLDRLWWSWQSLNPSARLTDISGPLFLMDYANLAGGNATLSTPLSVGVSAADVTVGDVMNIEDCGNGGLCYTYDQLYTLL</sequence>
<evidence type="ECO:0000313" key="5">
    <source>
        <dbReference type="EMBL" id="KAK4186436.1"/>
    </source>
</evidence>
<keyword evidence="2" id="KW-0186">Copper</keyword>
<evidence type="ECO:0000256" key="2">
    <source>
        <dbReference type="ARBA" id="ARBA00023008"/>
    </source>
</evidence>
<dbReference type="EMBL" id="MU864424">
    <property type="protein sequence ID" value="KAK4186436.1"/>
    <property type="molecule type" value="Genomic_DNA"/>
</dbReference>
<evidence type="ECO:0000256" key="3">
    <source>
        <dbReference type="SAM" id="SignalP"/>
    </source>
</evidence>
<dbReference type="PANTHER" id="PTHR11474:SF126">
    <property type="entry name" value="TYROSINASE-LIKE PROTEIN TYR-1-RELATED"/>
    <property type="match status" value="1"/>
</dbReference>
<evidence type="ECO:0000256" key="1">
    <source>
        <dbReference type="ARBA" id="ARBA00022723"/>
    </source>
</evidence>
<dbReference type="GO" id="GO:0016491">
    <property type="term" value="F:oxidoreductase activity"/>
    <property type="evidence" value="ECO:0007669"/>
    <property type="project" value="InterPro"/>
</dbReference>